<dbReference type="OrthoDB" id="418911at2759"/>
<dbReference type="AlphaFoldDB" id="A0A2T7ND15"/>
<keyword evidence="3" id="KW-1185">Reference proteome</keyword>
<feature type="compositionally biased region" description="Basic and acidic residues" evidence="1">
    <location>
        <begin position="62"/>
        <end position="71"/>
    </location>
</feature>
<gene>
    <name evidence="2" type="ORF">C0Q70_21625</name>
</gene>
<dbReference type="EMBL" id="PZQS01000014">
    <property type="protein sequence ID" value="PVD19066.1"/>
    <property type="molecule type" value="Genomic_DNA"/>
</dbReference>
<reference evidence="2 3" key="1">
    <citation type="submission" date="2018-04" db="EMBL/GenBank/DDBJ databases">
        <title>The genome of golden apple snail Pomacea canaliculata provides insight into stress tolerance and invasive adaptation.</title>
        <authorList>
            <person name="Liu C."/>
            <person name="Liu B."/>
            <person name="Ren Y."/>
            <person name="Zhang Y."/>
            <person name="Wang H."/>
            <person name="Li S."/>
            <person name="Jiang F."/>
            <person name="Yin L."/>
            <person name="Zhang G."/>
            <person name="Qian W."/>
            <person name="Fan W."/>
        </authorList>
    </citation>
    <scope>NUCLEOTIDE SEQUENCE [LARGE SCALE GENOMIC DNA]</scope>
    <source>
        <strain evidence="2">SZHN2017</strain>
        <tissue evidence="2">Muscle</tissue>
    </source>
</reference>
<name>A0A2T7ND15_POMCA</name>
<organism evidence="2 3">
    <name type="scientific">Pomacea canaliculata</name>
    <name type="common">Golden apple snail</name>
    <dbReference type="NCBI Taxonomy" id="400727"/>
    <lineage>
        <taxon>Eukaryota</taxon>
        <taxon>Metazoa</taxon>
        <taxon>Spiralia</taxon>
        <taxon>Lophotrochozoa</taxon>
        <taxon>Mollusca</taxon>
        <taxon>Gastropoda</taxon>
        <taxon>Caenogastropoda</taxon>
        <taxon>Architaenioglossa</taxon>
        <taxon>Ampullarioidea</taxon>
        <taxon>Ampullariidae</taxon>
        <taxon>Pomacea</taxon>
    </lineage>
</organism>
<feature type="compositionally biased region" description="Basic and acidic residues" evidence="1">
    <location>
        <begin position="78"/>
        <end position="114"/>
    </location>
</feature>
<proteinExistence type="predicted"/>
<evidence type="ECO:0000313" key="3">
    <source>
        <dbReference type="Proteomes" id="UP000245119"/>
    </source>
</evidence>
<sequence>MTSEFQALELTSEERFQLAELTSLQFGHLDEDSLIKKKPLMEKAISYYENLLSIGQYLSNLDTKEKEKENEPNAGNISREREKKDERMEVDKDQKESENGKSAKDGRECKDTKDLKESLDKIKKRKPLDSWVYCRLGHLHLLLEHYARGE</sequence>
<evidence type="ECO:0000313" key="2">
    <source>
        <dbReference type="EMBL" id="PVD19066.1"/>
    </source>
</evidence>
<dbReference type="Proteomes" id="UP000245119">
    <property type="component" value="Linkage Group LG14"/>
</dbReference>
<evidence type="ECO:0000256" key="1">
    <source>
        <dbReference type="SAM" id="MobiDB-lite"/>
    </source>
</evidence>
<comment type="caution">
    <text evidence="2">The sequence shown here is derived from an EMBL/GenBank/DDBJ whole genome shotgun (WGS) entry which is preliminary data.</text>
</comment>
<protein>
    <submittedName>
        <fullName evidence="2">Uncharacterized protein</fullName>
    </submittedName>
</protein>
<accession>A0A2T7ND15</accession>
<feature type="region of interest" description="Disordered" evidence="1">
    <location>
        <begin position="62"/>
        <end position="114"/>
    </location>
</feature>